<sequence length="438" mass="48236">MTGRTWMEWERIRRRRRRRRILAVVVLLAVGVGWAVNWRLSTRDERSSVNRTDRAQSAINEKATAPGDKEGGEGKEPAAMGTDGAQSRLEAVAVLPLSGPFAAEGKALQRGMKTAMATSEEREMIALRFLDGWLSESAVRKALAQALERTSVGAVLVYLPVSKWQAVLARALERELLVIALNPGPENLLEKASVLSFLGTDEDAAKDTARLLASERLGSPVLLLTDGSPLGTRWAESLSAEADRLGLALTLMTWSDAASPLDLTQRPKTVFLAGAPHWAAEAIRVLELAQCHSLYVLPYILARPTLLESLGPLVEKVRFAVPMGGALEDETEGFEDAFRRKFWKNPDWMARVGYDAVRWVEQLFSEAPKDAGPNLSRKALFGTEGPMSFQGLVGALTVTEKGRVQRHMVFARWKDGSFEPTSQESHRVEHAAERHIAP</sequence>
<dbReference type="Proteomes" id="UP000276223">
    <property type="component" value="Unassembled WGS sequence"/>
</dbReference>
<evidence type="ECO:0000313" key="6">
    <source>
        <dbReference type="Proteomes" id="UP000276223"/>
    </source>
</evidence>
<proteinExistence type="inferred from homology"/>
<feature type="compositionally biased region" description="Basic and acidic residues" evidence="3">
    <location>
        <begin position="424"/>
        <end position="438"/>
    </location>
</feature>
<accession>A0A3N1UR32</accession>
<feature type="compositionally biased region" description="Basic and acidic residues" evidence="3">
    <location>
        <begin position="67"/>
        <end position="76"/>
    </location>
</feature>
<dbReference type="Gene3D" id="3.40.50.2300">
    <property type="match status" value="2"/>
</dbReference>
<dbReference type="AlphaFoldDB" id="A0A3N1UR32"/>
<dbReference type="InterPro" id="IPR028081">
    <property type="entry name" value="Leu-bd"/>
</dbReference>
<evidence type="ECO:0000256" key="3">
    <source>
        <dbReference type="SAM" id="MobiDB-lite"/>
    </source>
</evidence>
<dbReference type="Pfam" id="PF13458">
    <property type="entry name" value="Peripla_BP_6"/>
    <property type="match status" value="1"/>
</dbReference>
<comment type="similarity">
    <text evidence="1">Belongs to the leucine-binding protein family.</text>
</comment>
<dbReference type="InterPro" id="IPR051010">
    <property type="entry name" value="BCAA_transport"/>
</dbReference>
<dbReference type="EMBL" id="RJVA01000011">
    <property type="protein sequence ID" value="ROQ93544.1"/>
    <property type="molecule type" value="Genomic_DNA"/>
</dbReference>
<reference evidence="5 6" key="1">
    <citation type="submission" date="2018-11" db="EMBL/GenBank/DDBJ databases">
        <title>Genomic Encyclopedia of Type Strains, Phase IV (KMG-IV): sequencing the most valuable type-strain genomes for metagenomic binning, comparative biology and taxonomic classification.</title>
        <authorList>
            <person name="Goeker M."/>
        </authorList>
    </citation>
    <scope>NUCLEOTIDE SEQUENCE [LARGE SCALE GENOMIC DNA]</scope>
    <source>
        <strain evidence="5 6">DSM 22027</strain>
    </source>
</reference>
<feature type="compositionally biased region" description="Basic and acidic residues" evidence="3">
    <location>
        <begin position="45"/>
        <end position="54"/>
    </location>
</feature>
<dbReference type="RefSeq" id="WP_123290036.1">
    <property type="nucleotide sequence ID" value="NZ_RJVA01000011.1"/>
</dbReference>
<evidence type="ECO:0000259" key="4">
    <source>
        <dbReference type="Pfam" id="PF13458"/>
    </source>
</evidence>
<organism evidence="5 6">
    <name type="scientific">Desulfosoma caldarium</name>
    <dbReference type="NCBI Taxonomy" id="610254"/>
    <lineage>
        <taxon>Bacteria</taxon>
        <taxon>Pseudomonadati</taxon>
        <taxon>Thermodesulfobacteriota</taxon>
        <taxon>Syntrophobacteria</taxon>
        <taxon>Syntrophobacterales</taxon>
        <taxon>Syntrophobacteraceae</taxon>
        <taxon>Desulfosoma</taxon>
    </lineage>
</organism>
<keyword evidence="2" id="KW-0732">Signal</keyword>
<comment type="caution">
    <text evidence="5">The sequence shown here is derived from an EMBL/GenBank/DDBJ whole genome shotgun (WGS) entry which is preliminary data.</text>
</comment>
<dbReference type="OrthoDB" id="5518176at2"/>
<dbReference type="InterPro" id="IPR028082">
    <property type="entry name" value="Peripla_BP_I"/>
</dbReference>
<dbReference type="PANTHER" id="PTHR30483:SF6">
    <property type="entry name" value="PERIPLASMIC BINDING PROTEIN OF ABC TRANSPORTER FOR NATURAL AMINO ACIDS"/>
    <property type="match status" value="1"/>
</dbReference>
<feature type="region of interest" description="Disordered" evidence="3">
    <location>
        <begin position="419"/>
        <end position="438"/>
    </location>
</feature>
<feature type="region of interest" description="Disordered" evidence="3">
    <location>
        <begin position="45"/>
        <end position="81"/>
    </location>
</feature>
<name>A0A3N1UR32_9BACT</name>
<dbReference type="SUPFAM" id="SSF53822">
    <property type="entry name" value="Periplasmic binding protein-like I"/>
    <property type="match status" value="1"/>
</dbReference>
<protein>
    <submittedName>
        <fullName evidence="5">ABC-type branched-subunit amino acid transport system substrate-binding protein</fullName>
    </submittedName>
</protein>
<dbReference type="PANTHER" id="PTHR30483">
    <property type="entry name" value="LEUCINE-SPECIFIC-BINDING PROTEIN"/>
    <property type="match status" value="1"/>
</dbReference>
<gene>
    <name evidence="5" type="ORF">EDC27_1568</name>
</gene>
<evidence type="ECO:0000256" key="1">
    <source>
        <dbReference type="ARBA" id="ARBA00010062"/>
    </source>
</evidence>
<keyword evidence="6" id="KW-1185">Reference proteome</keyword>
<evidence type="ECO:0000256" key="2">
    <source>
        <dbReference type="ARBA" id="ARBA00022729"/>
    </source>
</evidence>
<evidence type="ECO:0000313" key="5">
    <source>
        <dbReference type="EMBL" id="ROQ93544.1"/>
    </source>
</evidence>
<feature type="domain" description="Leucine-binding protein" evidence="4">
    <location>
        <begin position="94"/>
        <end position="416"/>
    </location>
</feature>